<dbReference type="InterPro" id="IPR001173">
    <property type="entry name" value="Glyco_trans_2-like"/>
</dbReference>
<evidence type="ECO:0000259" key="1">
    <source>
        <dbReference type="Pfam" id="PF00535"/>
    </source>
</evidence>
<evidence type="ECO:0000313" key="2">
    <source>
        <dbReference type="EMBL" id="OIP03644.1"/>
    </source>
</evidence>
<feature type="domain" description="Glycosyltransferase 2-like" evidence="1">
    <location>
        <begin position="4"/>
        <end position="152"/>
    </location>
</feature>
<reference evidence="2 3" key="1">
    <citation type="journal article" date="2016" name="Environ. Microbiol.">
        <title>Genomic resolution of a cold subsurface aquifer community provides metabolic insights for novel microbes adapted to high CO concentrations.</title>
        <authorList>
            <person name="Probst A.J."/>
            <person name="Castelle C.J."/>
            <person name="Singh A."/>
            <person name="Brown C.T."/>
            <person name="Anantharaman K."/>
            <person name="Sharon I."/>
            <person name="Hug L.A."/>
            <person name="Burstein D."/>
            <person name="Emerson J.B."/>
            <person name="Thomas B.C."/>
            <person name="Banfield J.F."/>
        </authorList>
    </citation>
    <scope>NUCLEOTIDE SEQUENCE [LARGE SCALE GENOMIC DNA]</scope>
    <source>
        <strain evidence="2">CG2_30_44_31</strain>
    </source>
</reference>
<sequence length="252" mass="29639">MKLTVIILTRNSNGLILDCLNSIKSADEIVIVDDNSTDETLAFAKKFPVKVFSRQLDNFAAQRNFAISKATMPWVLFLDSDERVPLKLLHEIKTAISVDTYSAYRMKRLNYFFHHAVKHGGYWPDWQTRLFKLKDFAKFTGSVHETPHFSGRLGDLENHLTHFSHQNLAEGLEKSLIWTKKEAEEFIKAHHPPITWWRIVKVMVWEFCFRYFKKLGLLDGYVGFIESLIQAINRFFVYQQIWELQQNENRPL</sequence>
<organism evidence="2 3">
    <name type="scientific">Candidatus Beckwithbacteria bacterium CG2_30_44_31</name>
    <dbReference type="NCBI Taxonomy" id="1805035"/>
    <lineage>
        <taxon>Bacteria</taxon>
        <taxon>Candidatus Beckwithiibacteriota</taxon>
    </lineage>
</organism>
<dbReference type="CDD" id="cd02511">
    <property type="entry name" value="Beta4Glucosyltransferase"/>
    <property type="match status" value="1"/>
</dbReference>
<accession>A0A1J5AYQ2</accession>
<dbReference type="Gene3D" id="3.90.550.10">
    <property type="entry name" value="Spore Coat Polysaccharide Biosynthesis Protein SpsA, Chain A"/>
    <property type="match status" value="1"/>
</dbReference>
<dbReference type="EMBL" id="MNXQ01000029">
    <property type="protein sequence ID" value="OIP03644.1"/>
    <property type="molecule type" value="Genomic_DNA"/>
</dbReference>
<dbReference type="Pfam" id="PF00535">
    <property type="entry name" value="Glycos_transf_2"/>
    <property type="match status" value="1"/>
</dbReference>
<protein>
    <recommendedName>
        <fullName evidence="1">Glycosyltransferase 2-like domain-containing protein</fullName>
    </recommendedName>
</protein>
<comment type="caution">
    <text evidence="2">The sequence shown here is derived from an EMBL/GenBank/DDBJ whole genome shotgun (WGS) entry which is preliminary data.</text>
</comment>
<dbReference type="SUPFAM" id="SSF53448">
    <property type="entry name" value="Nucleotide-diphospho-sugar transferases"/>
    <property type="match status" value="1"/>
</dbReference>
<gene>
    <name evidence="2" type="ORF">AUK18_01495</name>
</gene>
<proteinExistence type="predicted"/>
<dbReference type="PANTHER" id="PTHR43630:SF2">
    <property type="entry name" value="GLYCOSYLTRANSFERASE"/>
    <property type="match status" value="1"/>
</dbReference>
<dbReference type="InterPro" id="IPR029044">
    <property type="entry name" value="Nucleotide-diphossugar_trans"/>
</dbReference>
<dbReference type="Proteomes" id="UP000183605">
    <property type="component" value="Unassembled WGS sequence"/>
</dbReference>
<evidence type="ECO:0000313" key="3">
    <source>
        <dbReference type="Proteomes" id="UP000183605"/>
    </source>
</evidence>
<name>A0A1J5AYQ2_9BACT</name>
<dbReference type="AlphaFoldDB" id="A0A1J5AYQ2"/>
<dbReference type="PANTHER" id="PTHR43630">
    <property type="entry name" value="POLY-BETA-1,6-N-ACETYL-D-GLUCOSAMINE SYNTHASE"/>
    <property type="match status" value="1"/>
</dbReference>